<evidence type="ECO:0000256" key="1">
    <source>
        <dbReference type="ARBA" id="ARBA00001946"/>
    </source>
</evidence>
<comment type="cofactor">
    <cofactor evidence="1">
        <name>Mg(2+)</name>
        <dbReference type="ChEBI" id="CHEBI:18420"/>
    </cofactor>
</comment>
<dbReference type="InterPro" id="IPR020084">
    <property type="entry name" value="NUDIX_hydrolase_CS"/>
</dbReference>
<comment type="caution">
    <text evidence="5">The sequence shown here is derived from an EMBL/GenBank/DDBJ whole genome shotgun (WGS) entry which is preliminary data.</text>
</comment>
<proteinExistence type="inferred from homology"/>
<evidence type="ECO:0000256" key="3">
    <source>
        <dbReference type="RuleBase" id="RU003476"/>
    </source>
</evidence>
<dbReference type="AlphaFoldDB" id="A0A101XR00"/>
<keyword evidence="6" id="KW-1185">Reference proteome</keyword>
<name>A0A101XR00_9BACL</name>
<evidence type="ECO:0000256" key="2">
    <source>
        <dbReference type="ARBA" id="ARBA00022801"/>
    </source>
</evidence>
<keyword evidence="2 3" id="KW-0378">Hydrolase</keyword>
<dbReference type="GO" id="GO:0019693">
    <property type="term" value="P:ribose phosphate metabolic process"/>
    <property type="evidence" value="ECO:0007669"/>
    <property type="project" value="TreeGrafter"/>
</dbReference>
<dbReference type="GO" id="GO:0016462">
    <property type="term" value="F:pyrophosphatase activity"/>
    <property type="evidence" value="ECO:0007669"/>
    <property type="project" value="UniProtKB-ARBA"/>
</dbReference>
<dbReference type="SUPFAM" id="SSF55811">
    <property type="entry name" value="Nudix"/>
    <property type="match status" value="1"/>
</dbReference>
<reference evidence="5 6" key="1">
    <citation type="submission" date="2015-12" db="EMBL/GenBank/DDBJ databases">
        <title>Draft genome sequence of Acidibacillus ferrooxidans ITV001, isolated from a chalcopyrite acid mine drainage site in Brazil.</title>
        <authorList>
            <person name="Dall'Agnol H."/>
            <person name="Nancucheo I."/>
            <person name="Johnson B."/>
            <person name="Oliveira R."/>
            <person name="Leite L."/>
            <person name="Pylro V."/>
            <person name="Nunes G.L."/>
            <person name="Tzotzos G."/>
            <person name="Fernandes G.R."/>
            <person name="Dutra J."/>
            <person name="Orellana S.C."/>
            <person name="Oliveira G."/>
        </authorList>
    </citation>
    <scope>NUCLEOTIDE SEQUENCE [LARGE SCALE GENOMIC DNA]</scope>
    <source>
        <strain evidence="6">ITV01</strain>
    </source>
</reference>
<evidence type="ECO:0000259" key="4">
    <source>
        <dbReference type="PROSITE" id="PS51462"/>
    </source>
</evidence>
<dbReference type="PANTHER" id="PTHR11839">
    <property type="entry name" value="UDP/ADP-SUGAR PYROPHOSPHATASE"/>
    <property type="match status" value="1"/>
</dbReference>
<evidence type="ECO:0000313" key="6">
    <source>
        <dbReference type="Proteomes" id="UP000053557"/>
    </source>
</evidence>
<dbReference type="GO" id="GO:0005829">
    <property type="term" value="C:cytosol"/>
    <property type="evidence" value="ECO:0007669"/>
    <property type="project" value="TreeGrafter"/>
</dbReference>
<dbReference type="GO" id="GO:0006753">
    <property type="term" value="P:nucleoside phosphate metabolic process"/>
    <property type="evidence" value="ECO:0007669"/>
    <property type="project" value="TreeGrafter"/>
</dbReference>
<dbReference type="PROSITE" id="PS51462">
    <property type="entry name" value="NUDIX"/>
    <property type="match status" value="1"/>
</dbReference>
<accession>A0A101XR00</accession>
<gene>
    <name evidence="5" type="ORF">ATW55_09160</name>
</gene>
<dbReference type="InterPro" id="IPR000086">
    <property type="entry name" value="NUDIX_hydrolase_dom"/>
</dbReference>
<dbReference type="InterPro" id="IPR020476">
    <property type="entry name" value="Nudix_hydrolase"/>
</dbReference>
<feature type="domain" description="Nudix hydrolase" evidence="4">
    <location>
        <begin position="22"/>
        <end position="155"/>
    </location>
</feature>
<dbReference type="Pfam" id="PF00293">
    <property type="entry name" value="NUDIX"/>
    <property type="match status" value="1"/>
</dbReference>
<dbReference type="Gene3D" id="3.90.79.10">
    <property type="entry name" value="Nucleoside Triphosphate Pyrophosphohydrolase"/>
    <property type="match status" value="1"/>
</dbReference>
<dbReference type="OrthoDB" id="9806150at2"/>
<dbReference type="CDD" id="cd03424">
    <property type="entry name" value="NUDIX_ADPRase_Nudt5_UGPPase_Nudt14"/>
    <property type="match status" value="1"/>
</dbReference>
<evidence type="ECO:0000313" key="5">
    <source>
        <dbReference type="EMBL" id="KUO95934.1"/>
    </source>
</evidence>
<comment type="similarity">
    <text evidence="3">Belongs to the Nudix hydrolase family.</text>
</comment>
<dbReference type="PRINTS" id="PR00502">
    <property type="entry name" value="NUDIXFAMILY"/>
</dbReference>
<dbReference type="InterPro" id="IPR015797">
    <property type="entry name" value="NUDIX_hydrolase-like_dom_sf"/>
</dbReference>
<dbReference type="PROSITE" id="PS00893">
    <property type="entry name" value="NUDIX_BOX"/>
    <property type="match status" value="1"/>
</dbReference>
<sequence>MIALDQDLVRLPNGRESTREVVRHPGAVCILLQDGLGRLCLVRQYRHPVGKELYELPAGKLDRGEDPQSAAARELYEETGRLATVIRHALTFFTTPGFTDEVMHLYVAECDDTREKTGELHLDDDEFLAVTYHTRNEVQAMLARGALVDAKTLIGVLLWLGGNMDLVSSGA</sequence>
<dbReference type="PANTHER" id="PTHR11839:SF18">
    <property type="entry name" value="NUDIX HYDROLASE DOMAIN-CONTAINING PROTEIN"/>
    <property type="match status" value="1"/>
</dbReference>
<protein>
    <recommendedName>
        <fullName evidence="4">Nudix hydrolase domain-containing protein</fullName>
    </recommendedName>
</protein>
<organism evidence="5 6">
    <name type="scientific">Ferroacidibacillus organovorans</name>
    <dbReference type="NCBI Taxonomy" id="1765683"/>
    <lineage>
        <taxon>Bacteria</taxon>
        <taxon>Bacillati</taxon>
        <taxon>Bacillota</taxon>
        <taxon>Bacilli</taxon>
        <taxon>Bacillales</taxon>
        <taxon>Alicyclobacillaceae</taxon>
        <taxon>Ferroacidibacillus</taxon>
    </lineage>
</organism>
<dbReference type="EMBL" id="LPVJ01000031">
    <property type="protein sequence ID" value="KUO95934.1"/>
    <property type="molecule type" value="Genomic_DNA"/>
</dbReference>
<dbReference type="Proteomes" id="UP000053557">
    <property type="component" value="Unassembled WGS sequence"/>
</dbReference>